<name>A0A8I1X1F7_PROMR</name>
<evidence type="ECO:0000313" key="1">
    <source>
        <dbReference type="EMBL" id="MBO8223726.1"/>
    </source>
</evidence>
<accession>A0A8I1X1F7</accession>
<dbReference type="Proteomes" id="UP000666562">
    <property type="component" value="Unassembled WGS sequence"/>
</dbReference>
<protein>
    <submittedName>
        <fullName evidence="1">AIR synthase</fullName>
    </submittedName>
</protein>
<dbReference type="AlphaFoldDB" id="A0A8I1X1F7"/>
<evidence type="ECO:0000313" key="2">
    <source>
        <dbReference type="Proteomes" id="UP000666562"/>
    </source>
</evidence>
<dbReference type="SUPFAM" id="SSF89360">
    <property type="entry name" value="HesB-like domain"/>
    <property type="match status" value="1"/>
</dbReference>
<proteinExistence type="predicted"/>
<sequence length="128" mass="14010">MSLVRTLDRPFIIFLMTEIVNLSISQSAASELSRQASFGGSPGEMSIDLVEDKNCSEGWMHIQLRPGTRNGSPISRTEGVTLYADLKKFNLLKDLKLDYYGDLSGGGFLISTPKNAKRCSCGSGFKLL</sequence>
<dbReference type="Gene3D" id="2.60.300.12">
    <property type="entry name" value="HesB-like domain"/>
    <property type="match status" value="1"/>
</dbReference>
<dbReference type="EMBL" id="JAAORC010000002">
    <property type="protein sequence ID" value="MBO8223726.1"/>
    <property type="molecule type" value="Genomic_DNA"/>
</dbReference>
<reference evidence="1" key="1">
    <citation type="submission" date="2020-03" db="EMBL/GenBank/DDBJ databases">
        <title>Genome differentiation and subclade ecological adaptation of Prochlorococcus HLII clade in the global ocean.</title>
        <authorList>
            <person name="Yan W."/>
            <person name="Fen X."/>
            <person name="Zhang W."/>
        </authorList>
    </citation>
    <scope>NUCLEOTIDE SEQUENCE</scope>
    <source>
        <strain evidence="1">XMU1401</strain>
    </source>
</reference>
<gene>
    <name evidence="1" type="ORF">HA142_09415</name>
</gene>
<dbReference type="InterPro" id="IPR035903">
    <property type="entry name" value="HesB-like_dom_sf"/>
</dbReference>
<comment type="caution">
    <text evidence="1">The sequence shown here is derived from an EMBL/GenBank/DDBJ whole genome shotgun (WGS) entry which is preliminary data.</text>
</comment>
<organism evidence="1 2">
    <name type="scientific">Prochlorococcus marinus str. XMU1401</name>
    <dbReference type="NCBI Taxonomy" id="2052594"/>
    <lineage>
        <taxon>Bacteria</taxon>
        <taxon>Bacillati</taxon>
        <taxon>Cyanobacteriota</taxon>
        <taxon>Cyanophyceae</taxon>
        <taxon>Synechococcales</taxon>
        <taxon>Prochlorococcaceae</taxon>
        <taxon>Prochlorococcus</taxon>
    </lineage>
</organism>
<dbReference type="RefSeq" id="WP_077142031.1">
    <property type="nucleotide sequence ID" value="NZ_JAAORC010000002.1"/>
</dbReference>